<protein>
    <submittedName>
        <fullName evidence="2">H-type lectin domain-containing protein</fullName>
    </submittedName>
</protein>
<dbReference type="Pfam" id="PF09458">
    <property type="entry name" value="H_lectin"/>
    <property type="match status" value="1"/>
</dbReference>
<dbReference type="SUPFAM" id="SSF141086">
    <property type="entry name" value="Agglutinin HPA-like"/>
    <property type="match status" value="1"/>
</dbReference>
<dbReference type="InterPro" id="IPR019019">
    <property type="entry name" value="H-type_lectin_domain"/>
</dbReference>
<dbReference type="InterPro" id="IPR052487">
    <property type="entry name" value="Galactose-binding_lectin"/>
</dbReference>
<dbReference type="RefSeq" id="WP_271054914.1">
    <property type="nucleotide sequence ID" value="NZ_JAQIIO010000008.1"/>
</dbReference>
<evidence type="ECO:0000313" key="2">
    <source>
        <dbReference type="EMBL" id="MDA5095205.1"/>
    </source>
</evidence>
<name>A0ABT4W3V2_9RHOB</name>
<dbReference type="Proteomes" id="UP001528040">
    <property type="component" value="Unassembled WGS sequence"/>
</dbReference>
<comment type="caution">
    <text evidence="2">The sequence shown here is derived from an EMBL/GenBank/DDBJ whole genome shotgun (WGS) entry which is preliminary data.</text>
</comment>
<accession>A0ABT4W3V2</accession>
<reference evidence="2 3" key="1">
    <citation type="submission" date="2023-01" db="EMBL/GenBank/DDBJ databases">
        <authorList>
            <person name="Yoon J.-W."/>
        </authorList>
    </citation>
    <scope>NUCLEOTIDE SEQUENCE [LARGE SCALE GENOMIC DNA]</scope>
    <source>
        <strain evidence="2 3">KMU-50</strain>
    </source>
</reference>
<gene>
    <name evidence="2" type="ORF">O2N63_14045</name>
</gene>
<sequence length="116" mass="13326">MKKFNRNQLGVEQGSRVLFSDFEHDGKMWTGSGPREFREPVNFDGRFFELPSVQVSISMWDIAGETNQRVDITAENISHDGFEIVFKTWGDTRVARIRADWLAIGSLSDPDDWDVD</sequence>
<dbReference type="PANTHER" id="PTHR46938">
    <property type="entry name" value="DISCOIDIN-1 SUBUNIT A-RELATED-RELATED"/>
    <property type="match status" value="1"/>
</dbReference>
<dbReference type="Gene3D" id="2.60.40.2080">
    <property type="match status" value="1"/>
</dbReference>
<keyword evidence="3" id="KW-1185">Reference proteome</keyword>
<dbReference type="EMBL" id="JAQIIO010000008">
    <property type="protein sequence ID" value="MDA5095205.1"/>
    <property type="molecule type" value="Genomic_DNA"/>
</dbReference>
<evidence type="ECO:0000259" key="1">
    <source>
        <dbReference type="Pfam" id="PF09458"/>
    </source>
</evidence>
<feature type="domain" description="H-type lectin" evidence="1">
    <location>
        <begin position="40"/>
        <end position="104"/>
    </location>
</feature>
<organism evidence="2 3">
    <name type="scientific">Aliiroseovarius salicola</name>
    <dbReference type="NCBI Taxonomy" id="3009082"/>
    <lineage>
        <taxon>Bacteria</taxon>
        <taxon>Pseudomonadati</taxon>
        <taxon>Pseudomonadota</taxon>
        <taxon>Alphaproteobacteria</taxon>
        <taxon>Rhodobacterales</taxon>
        <taxon>Paracoccaceae</taxon>
        <taxon>Aliiroseovarius</taxon>
    </lineage>
</organism>
<dbReference type="InterPro" id="IPR037221">
    <property type="entry name" value="H-type_lectin_dom_sf"/>
</dbReference>
<proteinExistence type="predicted"/>
<evidence type="ECO:0000313" key="3">
    <source>
        <dbReference type="Proteomes" id="UP001528040"/>
    </source>
</evidence>